<protein>
    <submittedName>
        <fullName evidence="1">Uncharacterized protein</fullName>
    </submittedName>
</protein>
<gene>
    <name evidence="1" type="ORF">GALL_101240</name>
</gene>
<sequence length="178" mass="17372">MSTIPGISATGTYGYTAPTADPTSAPSVQAAAAQLAVMETLTSLGSSSPSPLTYNAAGLLSTLQQGTSNTSNTTPAQAAQNALLQVEYAITQTMNTLISGTSSNSSSTDTSSLFSLPGTVATSGLLGNALPNGIVPATGSTSAQQAAQNAVLSAQYAVTQALNSLTSGSSGNSSSNGS</sequence>
<reference evidence="1" key="1">
    <citation type="submission" date="2016-10" db="EMBL/GenBank/DDBJ databases">
        <title>Sequence of Gallionella enrichment culture.</title>
        <authorList>
            <person name="Poehlein A."/>
            <person name="Muehling M."/>
            <person name="Daniel R."/>
        </authorList>
    </citation>
    <scope>NUCLEOTIDE SEQUENCE</scope>
</reference>
<name>A0A1J5SHH0_9ZZZZ</name>
<accession>A0A1J5SHH0</accession>
<organism evidence="1">
    <name type="scientific">mine drainage metagenome</name>
    <dbReference type="NCBI Taxonomy" id="410659"/>
    <lineage>
        <taxon>unclassified sequences</taxon>
        <taxon>metagenomes</taxon>
        <taxon>ecological metagenomes</taxon>
    </lineage>
</organism>
<dbReference type="AlphaFoldDB" id="A0A1J5SHH0"/>
<comment type="caution">
    <text evidence="1">The sequence shown here is derived from an EMBL/GenBank/DDBJ whole genome shotgun (WGS) entry which is preliminary data.</text>
</comment>
<dbReference type="EMBL" id="MLJW01000035">
    <property type="protein sequence ID" value="OIR07842.1"/>
    <property type="molecule type" value="Genomic_DNA"/>
</dbReference>
<proteinExistence type="predicted"/>
<evidence type="ECO:0000313" key="1">
    <source>
        <dbReference type="EMBL" id="OIR07842.1"/>
    </source>
</evidence>